<feature type="non-terminal residue" evidence="1">
    <location>
        <position position="1"/>
    </location>
</feature>
<gene>
    <name evidence="1" type="ORF">Tci_893210</name>
</gene>
<proteinExistence type="predicted"/>
<protein>
    <submittedName>
        <fullName evidence="1">Uncharacterized protein</fullName>
    </submittedName>
</protein>
<reference evidence="1" key="1">
    <citation type="journal article" date="2019" name="Sci. Rep.">
        <title>Draft genome of Tanacetum cinerariifolium, the natural source of mosquito coil.</title>
        <authorList>
            <person name="Yamashiro T."/>
            <person name="Shiraishi A."/>
            <person name="Satake H."/>
            <person name="Nakayama K."/>
        </authorList>
    </citation>
    <scope>NUCLEOTIDE SEQUENCE</scope>
</reference>
<organism evidence="1">
    <name type="scientific">Tanacetum cinerariifolium</name>
    <name type="common">Dalmatian daisy</name>
    <name type="synonym">Chrysanthemum cinerariifolium</name>
    <dbReference type="NCBI Taxonomy" id="118510"/>
    <lineage>
        <taxon>Eukaryota</taxon>
        <taxon>Viridiplantae</taxon>
        <taxon>Streptophyta</taxon>
        <taxon>Embryophyta</taxon>
        <taxon>Tracheophyta</taxon>
        <taxon>Spermatophyta</taxon>
        <taxon>Magnoliopsida</taxon>
        <taxon>eudicotyledons</taxon>
        <taxon>Gunneridae</taxon>
        <taxon>Pentapetalae</taxon>
        <taxon>asterids</taxon>
        <taxon>campanulids</taxon>
        <taxon>Asterales</taxon>
        <taxon>Asteraceae</taxon>
        <taxon>Asteroideae</taxon>
        <taxon>Anthemideae</taxon>
        <taxon>Anthemidinae</taxon>
        <taxon>Tanacetum</taxon>
    </lineage>
</organism>
<dbReference type="AlphaFoldDB" id="A0A699UHR5"/>
<name>A0A699UHR5_TANCI</name>
<accession>A0A699UHR5</accession>
<evidence type="ECO:0000313" key="1">
    <source>
        <dbReference type="EMBL" id="GFD21241.1"/>
    </source>
</evidence>
<sequence>EIDANEDVTLEEVTTEVTKDDDIQGRLKESQAQVYHLDLEHAQKVLKVVTAAAATTDATIITAAPMHMGSAARRRKGVVIRDLEETATPSVVVHPEPKYKDKEKEILVEEPKPLKKHAHIEQDKAYARDLEAKLNANIN</sequence>
<comment type="caution">
    <text evidence="1">The sequence shown here is derived from an EMBL/GenBank/DDBJ whole genome shotgun (WGS) entry which is preliminary data.</text>
</comment>
<dbReference type="EMBL" id="BKCJ011328333">
    <property type="protein sequence ID" value="GFD21241.1"/>
    <property type="molecule type" value="Genomic_DNA"/>
</dbReference>